<dbReference type="Proteomes" id="UP001198862">
    <property type="component" value="Unassembled WGS sequence"/>
</dbReference>
<dbReference type="InterPro" id="IPR029063">
    <property type="entry name" value="SAM-dependent_MTases_sf"/>
</dbReference>
<dbReference type="EMBL" id="JAJISD010000013">
    <property type="protein sequence ID" value="MCC8432211.1"/>
    <property type="molecule type" value="Genomic_DNA"/>
</dbReference>
<accession>A0ABS8L363</accession>
<proteinExistence type="predicted"/>
<keyword evidence="1" id="KW-0808">Transferase</keyword>
<comment type="caution">
    <text evidence="1">The sequence shown here is derived from an EMBL/GenBank/DDBJ whole genome shotgun (WGS) entry which is preliminary data.</text>
</comment>
<dbReference type="Gene3D" id="3.40.50.150">
    <property type="entry name" value="Vaccinia Virus protein VP39"/>
    <property type="match status" value="1"/>
</dbReference>
<keyword evidence="1" id="KW-0489">Methyltransferase</keyword>
<name>A0ABS8L363_9HYPH</name>
<organism evidence="1 2">
    <name type="scientific">Reyranella aquatilis</name>
    <dbReference type="NCBI Taxonomy" id="2035356"/>
    <lineage>
        <taxon>Bacteria</taxon>
        <taxon>Pseudomonadati</taxon>
        <taxon>Pseudomonadota</taxon>
        <taxon>Alphaproteobacteria</taxon>
        <taxon>Hyphomicrobiales</taxon>
        <taxon>Reyranellaceae</taxon>
        <taxon>Reyranella</taxon>
    </lineage>
</organism>
<keyword evidence="2" id="KW-1185">Reference proteome</keyword>
<dbReference type="GO" id="GO:0032259">
    <property type="term" value="P:methylation"/>
    <property type="evidence" value="ECO:0007669"/>
    <property type="project" value="UniProtKB-KW"/>
</dbReference>
<evidence type="ECO:0000313" key="1">
    <source>
        <dbReference type="EMBL" id="MCC8432211.1"/>
    </source>
</evidence>
<sequence>MDIADTRKCNLWNLDRLADYLAIAPDVLRGYYDEISEDAGFLAGINARLKKVREEYGFIKAIFAREKIESADWFAFERILIYVLVRHLKPETVLETGVYYGGNTSFLLAGLHRNGKGRLVSIDLPDSAIRAGASAGAAPRHPLVGDSELYQPTLKPGFIIPDYLKEHWDFVEGNSLEVIPTRLETFDLYLHDSDHSMEFLTAELDAAWPRLSPAATIVVDDIDWSNAFFSFCVNHRLSPVLFTDNGKDNLRVRSGVVKIDHPRNRERAFTGAGAVSA</sequence>
<dbReference type="GO" id="GO:0008168">
    <property type="term" value="F:methyltransferase activity"/>
    <property type="evidence" value="ECO:0007669"/>
    <property type="project" value="UniProtKB-KW"/>
</dbReference>
<protein>
    <submittedName>
        <fullName evidence="1">Class I SAM-dependent methyltransferase</fullName>
    </submittedName>
</protein>
<dbReference type="RefSeq" id="WP_230553632.1">
    <property type="nucleotide sequence ID" value="NZ_JAJISD010000013.1"/>
</dbReference>
<gene>
    <name evidence="1" type="ORF">LJ725_24815</name>
</gene>
<reference evidence="1 2" key="1">
    <citation type="submission" date="2021-11" db="EMBL/GenBank/DDBJ databases">
        <authorList>
            <person name="Lee D.-H."/>
            <person name="Kim S.-B."/>
        </authorList>
    </citation>
    <scope>NUCLEOTIDE SEQUENCE [LARGE SCALE GENOMIC DNA]</scope>
    <source>
        <strain evidence="1 2">KCTC 52223</strain>
    </source>
</reference>
<dbReference type="SUPFAM" id="SSF53335">
    <property type="entry name" value="S-adenosyl-L-methionine-dependent methyltransferases"/>
    <property type="match status" value="1"/>
</dbReference>
<evidence type="ECO:0000313" key="2">
    <source>
        <dbReference type="Proteomes" id="UP001198862"/>
    </source>
</evidence>
<dbReference type="Pfam" id="PF13578">
    <property type="entry name" value="Methyltransf_24"/>
    <property type="match status" value="1"/>
</dbReference>